<feature type="transmembrane region" description="Helical" evidence="7">
    <location>
        <begin position="12"/>
        <end position="32"/>
    </location>
</feature>
<feature type="transmembrane region" description="Helical" evidence="7">
    <location>
        <begin position="172"/>
        <end position="191"/>
    </location>
</feature>
<evidence type="ECO:0000313" key="10">
    <source>
        <dbReference type="Proteomes" id="UP001202827"/>
    </source>
</evidence>
<keyword evidence="5 7" id="KW-1133">Transmembrane helix</keyword>
<keyword evidence="4 7" id="KW-0812">Transmembrane</keyword>
<keyword evidence="6 7" id="KW-0472">Membrane</keyword>
<feature type="transmembrane region" description="Helical" evidence="7">
    <location>
        <begin position="342"/>
        <end position="368"/>
    </location>
</feature>
<dbReference type="PROSITE" id="PS50850">
    <property type="entry name" value="MFS"/>
    <property type="match status" value="1"/>
</dbReference>
<dbReference type="RefSeq" id="WP_248682293.1">
    <property type="nucleotide sequence ID" value="NZ_JALPRY010000007.1"/>
</dbReference>
<evidence type="ECO:0000313" key="9">
    <source>
        <dbReference type="EMBL" id="MCK8779578.1"/>
    </source>
</evidence>
<gene>
    <name evidence="9" type="ORF">M0654_06215</name>
</gene>
<evidence type="ECO:0000256" key="1">
    <source>
        <dbReference type="ARBA" id="ARBA00004651"/>
    </source>
</evidence>
<dbReference type="InterPro" id="IPR011701">
    <property type="entry name" value="MFS"/>
</dbReference>
<feature type="transmembrane region" description="Helical" evidence="7">
    <location>
        <begin position="44"/>
        <end position="69"/>
    </location>
</feature>
<feature type="transmembrane region" description="Helical" evidence="7">
    <location>
        <begin position="374"/>
        <end position="391"/>
    </location>
</feature>
<proteinExistence type="predicted"/>
<feature type="transmembrane region" description="Helical" evidence="7">
    <location>
        <begin position="106"/>
        <end position="128"/>
    </location>
</feature>
<dbReference type="EMBL" id="JALPRY010000007">
    <property type="protein sequence ID" value="MCK8779578.1"/>
    <property type="molecule type" value="Genomic_DNA"/>
</dbReference>
<dbReference type="Proteomes" id="UP001202827">
    <property type="component" value="Unassembled WGS sequence"/>
</dbReference>
<dbReference type="InterPro" id="IPR050171">
    <property type="entry name" value="MFS_Transporters"/>
</dbReference>
<keyword evidence="10" id="KW-1185">Reference proteome</keyword>
<evidence type="ECO:0000256" key="6">
    <source>
        <dbReference type="ARBA" id="ARBA00023136"/>
    </source>
</evidence>
<evidence type="ECO:0000256" key="5">
    <source>
        <dbReference type="ARBA" id="ARBA00022989"/>
    </source>
</evidence>
<reference evidence="9 10" key="1">
    <citation type="submission" date="2022-04" db="EMBL/GenBank/DDBJ databases">
        <title>Rhizobium coralii sp. nov., isolated from coral Turbinaria peltata.</title>
        <authorList>
            <person name="Sun H."/>
        </authorList>
    </citation>
    <scope>NUCLEOTIDE SEQUENCE [LARGE SCALE GENOMIC DNA]</scope>
    <source>
        <strain evidence="9 10">NTR19</strain>
    </source>
</reference>
<feature type="domain" description="Major facilitator superfamily (MFS) profile" evidence="8">
    <location>
        <begin position="8"/>
        <end position="398"/>
    </location>
</feature>
<dbReference type="PANTHER" id="PTHR23517">
    <property type="entry name" value="RESISTANCE PROTEIN MDTM, PUTATIVE-RELATED-RELATED"/>
    <property type="match status" value="1"/>
</dbReference>
<dbReference type="InterPro" id="IPR020846">
    <property type="entry name" value="MFS_dom"/>
</dbReference>
<feature type="transmembrane region" description="Helical" evidence="7">
    <location>
        <begin position="280"/>
        <end position="301"/>
    </location>
</feature>
<dbReference type="PANTHER" id="PTHR23517:SF13">
    <property type="entry name" value="MAJOR FACILITATOR SUPERFAMILY MFS_1"/>
    <property type="match status" value="1"/>
</dbReference>
<sequence length="398" mass="40949">MTDTTIPVSVRANAGFRLTLAGMAVLMAAASAPSPFYPVLQVEIGFSAATLTGIFAIYTVSLLASLLITGSLSDHLGRRPVISAGFALMALSLLLFWQAGSVGTLLIARVLQGVAAGLLLSALSAAVVDFEPKERPGSASIWNSVIPLMGLAAGALVTGIMMDIATFAKADVFGTLATICAVLAVTIWFVAETAPRHAGILASLRPRIGVPSSAKTAFWRSSPAVVAGWATGGLYLSLGAPLVRQTFDAEDHVTQSVVIALLCGAGALACYVARRHSSRAVTLYGASALSIGTILTLVAVVMQSLPFYLVALAIAGTGFGTCFYGVLRSIVPLVRPGERGELFAALFTLSYLAFGLPALVAGVAIGTFGLTNTSLVYGAFIAAFSAIAGLLRKFGTMN</sequence>
<evidence type="ECO:0000256" key="2">
    <source>
        <dbReference type="ARBA" id="ARBA00022448"/>
    </source>
</evidence>
<dbReference type="InterPro" id="IPR036259">
    <property type="entry name" value="MFS_trans_sf"/>
</dbReference>
<evidence type="ECO:0000256" key="4">
    <source>
        <dbReference type="ARBA" id="ARBA00022692"/>
    </source>
</evidence>
<feature type="transmembrane region" description="Helical" evidence="7">
    <location>
        <begin position="224"/>
        <end position="243"/>
    </location>
</feature>
<evidence type="ECO:0000256" key="7">
    <source>
        <dbReference type="SAM" id="Phobius"/>
    </source>
</evidence>
<dbReference type="Pfam" id="PF07690">
    <property type="entry name" value="MFS_1"/>
    <property type="match status" value="1"/>
</dbReference>
<feature type="transmembrane region" description="Helical" evidence="7">
    <location>
        <begin position="255"/>
        <end position="273"/>
    </location>
</feature>
<name>A0ABT0IP04_9HYPH</name>
<protein>
    <submittedName>
        <fullName evidence="9">MFS transporter</fullName>
    </submittedName>
</protein>
<feature type="transmembrane region" description="Helical" evidence="7">
    <location>
        <begin position="140"/>
        <end position="160"/>
    </location>
</feature>
<evidence type="ECO:0000256" key="3">
    <source>
        <dbReference type="ARBA" id="ARBA00022475"/>
    </source>
</evidence>
<accession>A0ABT0IP04</accession>
<organism evidence="9 10">
    <name type="scientific">Neorhizobium turbinariae</name>
    <dbReference type="NCBI Taxonomy" id="2937795"/>
    <lineage>
        <taxon>Bacteria</taxon>
        <taxon>Pseudomonadati</taxon>
        <taxon>Pseudomonadota</taxon>
        <taxon>Alphaproteobacteria</taxon>
        <taxon>Hyphomicrobiales</taxon>
        <taxon>Rhizobiaceae</taxon>
        <taxon>Rhizobium/Agrobacterium group</taxon>
        <taxon>Neorhizobium</taxon>
    </lineage>
</organism>
<feature type="transmembrane region" description="Helical" evidence="7">
    <location>
        <begin position="307"/>
        <end position="330"/>
    </location>
</feature>
<dbReference type="Gene3D" id="1.20.1250.20">
    <property type="entry name" value="MFS general substrate transporter like domains"/>
    <property type="match status" value="1"/>
</dbReference>
<keyword evidence="2" id="KW-0813">Transport</keyword>
<feature type="transmembrane region" description="Helical" evidence="7">
    <location>
        <begin position="81"/>
        <end position="100"/>
    </location>
</feature>
<keyword evidence="3" id="KW-1003">Cell membrane</keyword>
<comment type="subcellular location">
    <subcellularLocation>
        <location evidence="1">Cell membrane</location>
        <topology evidence="1">Multi-pass membrane protein</topology>
    </subcellularLocation>
</comment>
<dbReference type="SUPFAM" id="SSF103473">
    <property type="entry name" value="MFS general substrate transporter"/>
    <property type="match status" value="1"/>
</dbReference>
<comment type="caution">
    <text evidence="9">The sequence shown here is derived from an EMBL/GenBank/DDBJ whole genome shotgun (WGS) entry which is preliminary data.</text>
</comment>
<evidence type="ECO:0000259" key="8">
    <source>
        <dbReference type="PROSITE" id="PS50850"/>
    </source>
</evidence>